<evidence type="ECO:0000256" key="2">
    <source>
        <dbReference type="ARBA" id="ARBA00004496"/>
    </source>
</evidence>
<evidence type="ECO:0000256" key="5">
    <source>
        <dbReference type="ARBA" id="ARBA00022490"/>
    </source>
</evidence>
<dbReference type="EC" id="6.3.2.4" evidence="4 13"/>
<keyword evidence="15" id="KW-0464">Manganese</keyword>
<evidence type="ECO:0000256" key="13">
    <source>
        <dbReference type="HAMAP-Rule" id="MF_00047"/>
    </source>
</evidence>
<dbReference type="HAMAP" id="MF_00047">
    <property type="entry name" value="Dala_Dala_lig"/>
    <property type="match status" value="1"/>
</dbReference>
<dbReference type="InterPro" id="IPR016185">
    <property type="entry name" value="PreATP-grasp_dom_sf"/>
</dbReference>
<evidence type="ECO:0000256" key="10">
    <source>
        <dbReference type="ARBA" id="ARBA00022984"/>
    </source>
</evidence>
<feature type="active site" evidence="14">
    <location>
        <position position="306"/>
    </location>
</feature>
<comment type="pathway">
    <text evidence="13">Cell wall biogenesis; peptidoglycan biosynthesis.</text>
</comment>
<dbReference type="InterPro" id="IPR005905">
    <property type="entry name" value="D_ala_D_ala"/>
</dbReference>
<organism evidence="18 19">
    <name type="scientific">Thermoflavifilum thermophilum</name>
    <dbReference type="NCBI Taxonomy" id="1393122"/>
    <lineage>
        <taxon>Bacteria</taxon>
        <taxon>Pseudomonadati</taxon>
        <taxon>Bacteroidota</taxon>
        <taxon>Chitinophagia</taxon>
        <taxon>Chitinophagales</taxon>
        <taxon>Chitinophagaceae</taxon>
        <taxon>Thermoflavifilum</taxon>
    </lineage>
</organism>
<dbReference type="EMBL" id="FPCJ01000001">
    <property type="protein sequence ID" value="SFV28474.1"/>
    <property type="molecule type" value="Genomic_DNA"/>
</dbReference>
<dbReference type="InterPro" id="IPR000291">
    <property type="entry name" value="D-Ala_lig_Van_CS"/>
</dbReference>
<evidence type="ECO:0000256" key="8">
    <source>
        <dbReference type="ARBA" id="ARBA00022840"/>
    </source>
</evidence>
<dbReference type="GO" id="GO:0046872">
    <property type="term" value="F:metal ion binding"/>
    <property type="evidence" value="ECO:0007669"/>
    <property type="project" value="UniProtKB-KW"/>
</dbReference>
<evidence type="ECO:0000256" key="16">
    <source>
        <dbReference type="PROSITE-ProRule" id="PRU00409"/>
    </source>
</evidence>
<comment type="cofactor">
    <cofactor evidence="15">
        <name>Mg(2+)</name>
        <dbReference type="ChEBI" id="CHEBI:18420"/>
    </cofactor>
    <cofactor evidence="15">
        <name>Mn(2+)</name>
        <dbReference type="ChEBI" id="CHEBI:29035"/>
    </cofactor>
    <text evidence="15">Binds 2 magnesium or manganese ions per subunit.</text>
</comment>
<keyword evidence="10 13" id="KW-0573">Peptidoglycan synthesis</keyword>
<feature type="active site" evidence="14">
    <location>
        <position position="169"/>
    </location>
</feature>
<name>A0A1I7N1G1_9BACT</name>
<feature type="binding site" evidence="15">
    <location>
        <position position="295"/>
    </location>
    <ligand>
        <name>Mg(2+)</name>
        <dbReference type="ChEBI" id="CHEBI:18420"/>
        <label>2</label>
    </ligand>
</feature>
<feature type="binding site" evidence="15">
    <location>
        <position position="295"/>
    </location>
    <ligand>
        <name>Mg(2+)</name>
        <dbReference type="ChEBI" id="CHEBI:18420"/>
        <label>1</label>
    </ligand>
</feature>
<dbReference type="PROSITE" id="PS00843">
    <property type="entry name" value="DALA_DALA_LIGASE_1"/>
    <property type="match status" value="1"/>
</dbReference>
<evidence type="ECO:0000259" key="17">
    <source>
        <dbReference type="PROSITE" id="PS50975"/>
    </source>
</evidence>
<dbReference type="GO" id="GO:0009252">
    <property type="term" value="P:peptidoglycan biosynthetic process"/>
    <property type="evidence" value="ECO:0007669"/>
    <property type="project" value="UniProtKB-UniRule"/>
</dbReference>
<keyword evidence="15" id="KW-0460">Magnesium</keyword>
<dbReference type="InterPro" id="IPR011761">
    <property type="entry name" value="ATP-grasp"/>
</dbReference>
<evidence type="ECO:0000256" key="11">
    <source>
        <dbReference type="ARBA" id="ARBA00023316"/>
    </source>
</evidence>
<dbReference type="Pfam" id="PF01820">
    <property type="entry name" value="Dala_Dala_lig_N"/>
    <property type="match status" value="1"/>
</dbReference>
<evidence type="ECO:0000256" key="9">
    <source>
        <dbReference type="ARBA" id="ARBA00022960"/>
    </source>
</evidence>
<evidence type="ECO:0000256" key="1">
    <source>
        <dbReference type="ARBA" id="ARBA00001936"/>
    </source>
</evidence>
<keyword evidence="19" id="KW-1185">Reference proteome</keyword>
<keyword evidence="8 16" id="KW-0067">ATP-binding</keyword>
<dbReference type="PANTHER" id="PTHR23132:SF23">
    <property type="entry name" value="D-ALANINE--D-ALANINE LIGASE B"/>
    <property type="match status" value="1"/>
</dbReference>
<dbReference type="Gene3D" id="3.40.50.20">
    <property type="match status" value="1"/>
</dbReference>
<evidence type="ECO:0000256" key="14">
    <source>
        <dbReference type="PIRSR" id="PIRSR039102-1"/>
    </source>
</evidence>
<accession>A0A1I7N1G1</accession>
<evidence type="ECO:0000256" key="7">
    <source>
        <dbReference type="ARBA" id="ARBA00022741"/>
    </source>
</evidence>
<dbReference type="Gene3D" id="3.30.470.20">
    <property type="entry name" value="ATP-grasp fold, B domain"/>
    <property type="match status" value="1"/>
</dbReference>
<keyword evidence="15" id="KW-0479">Metal-binding</keyword>
<feature type="active site" evidence="14">
    <location>
        <position position="18"/>
    </location>
</feature>
<dbReference type="NCBIfam" id="NF002528">
    <property type="entry name" value="PRK01966.1-4"/>
    <property type="match status" value="1"/>
</dbReference>
<proteinExistence type="inferred from homology"/>
<dbReference type="GO" id="GO:0008716">
    <property type="term" value="F:D-alanine-D-alanine ligase activity"/>
    <property type="evidence" value="ECO:0007669"/>
    <property type="project" value="UniProtKB-UniRule"/>
</dbReference>
<dbReference type="NCBIfam" id="TIGR01205">
    <property type="entry name" value="D_ala_D_alaTIGR"/>
    <property type="match status" value="1"/>
</dbReference>
<dbReference type="Gene3D" id="3.30.1490.20">
    <property type="entry name" value="ATP-grasp fold, A domain"/>
    <property type="match status" value="1"/>
</dbReference>
<dbReference type="InterPro" id="IPR011095">
    <property type="entry name" value="Dala_Dala_lig_C"/>
</dbReference>
<dbReference type="OrthoDB" id="9813261at2"/>
<protein>
    <recommendedName>
        <fullName evidence="4 13">D-alanine--D-alanine ligase</fullName>
        <ecNumber evidence="4 13">6.3.2.4</ecNumber>
    </recommendedName>
    <alternativeName>
        <fullName evidence="13">D-Ala-D-Ala ligase</fullName>
    </alternativeName>
    <alternativeName>
        <fullName evidence="13">D-alanylalanine synthetase</fullName>
    </alternativeName>
</protein>
<dbReference type="Proteomes" id="UP000199537">
    <property type="component" value="Unassembled WGS sequence"/>
</dbReference>
<dbReference type="GO" id="GO:0005524">
    <property type="term" value="F:ATP binding"/>
    <property type="evidence" value="ECO:0007669"/>
    <property type="project" value="UniProtKB-UniRule"/>
</dbReference>
<comment type="similarity">
    <text evidence="3 13">Belongs to the D-alanine--D-alanine ligase family.</text>
</comment>
<dbReference type="InterPro" id="IPR013815">
    <property type="entry name" value="ATP_grasp_subdomain_1"/>
</dbReference>
<sequence length="344" mass="37861">MPALARHIALLCGGYSGEYEISLQSAETVEKHLRASGYEVYKILITRSGWNYMHPSGQYIAIDKNDFSIPLDGDKIVFDAVFNIIHGTPGEDGRLQGYLDMLGIPYTGCNAITSAITFNKAFCNKVVASYGVVKVARGLHLIKGQPVDMQKLAEHLSYPCFVKPAEGGSSVGISKVKAKEELRDAVDKAFAEDQQILIETCIRGREFTCGLFDQINGEITVLPITEIVTQREFFDYVAKYTPGASDEITPADIPVHVANRIRDAAKTIYLKLNCKGLVRIDFILEDGTEDLYFLEVNTVPGQSANSIVPKQIRAAGMQLSDVYRQLVEDCLLRAGVVTGNQVKD</sequence>
<keyword evidence="11 13" id="KW-0961">Cell wall biogenesis/degradation</keyword>
<dbReference type="PIRSF" id="PIRSF039102">
    <property type="entry name" value="Ddl/VanB"/>
    <property type="match status" value="1"/>
</dbReference>
<keyword evidence="9 13" id="KW-0133">Cell shape</keyword>
<dbReference type="PROSITE" id="PS50975">
    <property type="entry name" value="ATP_GRASP"/>
    <property type="match status" value="1"/>
</dbReference>
<dbReference type="InterPro" id="IPR011127">
    <property type="entry name" value="Dala_Dala_lig_N"/>
</dbReference>
<dbReference type="SUPFAM" id="SSF56059">
    <property type="entry name" value="Glutathione synthetase ATP-binding domain-like"/>
    <property type="match status" value="1"/>
</dbReference>
<feature type="domain" description="ATP-grasp" evidence="17">
    <location>
        <begin position="125"/>
        <end position="328"/>
    </location>
</feature>
<evidence type="ECO:0000256" key="6">
    <source>
        <dbReference type="ARBA" id="ARBA00022598"/>
    </source>
</evidence>
<dbReference type="NCBIfam" id="NF002378">
    <property type="entry name" value="PRK01372.1"/>
    <property type="match status" value="1"/>
</dbReference>
<reference evidence="19" key="1">
    <citation type="submission" date="2016-10" db="EMBL/GenBank/DDBJ databases">
        <authorList>
            <person name="Varghese N."/>
            <person name="Submissions S."/>
        </authorList>
    </citation>
    <scope>NUCLEOTIDE SEQUENCE [LARGE SCALE GENOMIC DNA]</scope>
    <source>
        <strain evidence="19">DSM 14807</strain>
    </source>
</reference>
<feature type="binding site" evidence="15">
    <location>
        <position position="281"/>
    </location>
    <ligand>
        <name>Mg(2+)</name>
        <dbReference type="ChEBI" id="CHEBI:18420"/>
        <label>1</label>
    </ligand>
</feature>
<dbReference type="RefSeq" id="WP_092456836.1">
    <property type="nucleotide sequence ID" value="NZ_FPCJ01000001.1"/>
</dbReference>
<keyword evidence="6 13" id="KW-0436">Ligase</keyword>
<dbReference type="GO" id="GO:0008360">
    <property type="term" value="P:regulation of cell shape"/>
    <property type="evidence" value="ECO:0007669"/>
    <property type="project" value="UniProtKB-KW"/>
</dbReference>
<dbReference type="SUPFAM" id="SSF52440">
    <property type="entry name" value="PreATP-grasp domain"/>
    <property type="match status" value="1"/>
</dbReference>
<keyword evidence="7 16" id="KW-0547">Nucleotide-binding</keyword>
<evidence type="ECO:0000256" key="4">
    <source>
        <dbReference type="ARBA" id="ARBA00012216"/>
    </source>
</evidence>
<dbReference type="GO" id="GO:0005737">
    <property type="term" value="C:cytoplasm"/>
    <property type="evidence" value="ECO:0007669"/>
    <property type="project" value="UniProtKB-SubCell"/>
</dbReference>
<evidence type="ECO:0000256" key="3">
    <source>
        <dbReference type="ARBA" id="ARBA00010871"/>
    </source>
</evidence>
<comment type="subcellular location">
    <subcellularLocation>
        <location evidence="2 13">Cytoplasm</location>
    </subcellularLocation>
</comment>
<evidence type="ECO:0000256" key="15">
    <source>
        <dbReference type="PIRSR" id="PIRSR039102-3"/>
    </source>
</evidence>
<comment type="cofactor">
    <cofactor evidence="1">
        <name>Mn(2+)</name>
        <dbReference type="ChEBI" id="CHEBI:29035"/>
    </cofactor>
</comment>
<evidence type="ECO:0000313" key="18">
    <source>
        <dbReference type="EMBL" id="SFV28474.1"/>
    </source>
</evidence>
<gene>
    <name evidence="13" type="primary">ddl</name>
    <name evidence="18" type="ORF">SAMN05660895_0339</name>
</gene>
<keyword evidence="5 13" id="KW-0963">Cytoplasm</keyword>
<comment type="catalytic activity">
    <reaction evidence="12 13">
        <text>2 D-alanine + ATP = D-alanyl-D-alanine + ADP + phosphate + H(+)</text>
        <dbReference type="Rhea" id="RHEA:11224"/>
        <dbReference type="ChEBI" id="CHEBI:15378"/>
        <dbReference type="ChEBI" id="CHEBI:30616"/>
        <dbReference type="ChEBI" id="CHEBI:43474"/>
        <dbReference type="ChEBI" id="CHEBI:57416"/>
        <dbReference type="ChEBI" id="CHEBI:57822"/>
        <dbReference type="ChEBI" id="CHEBI:456216"/>
        <dbReference type="EC" id="6.3.2.4"/>
    </reaction>
</comment>
<feature type="binding site" evidence="15">
    <location>
        <position position="297"/>
    </location>
    <ligand>
        <name>Mg(2+)</name>
        <dbReference type="ChEBI" id="CHEBI:18420"/>
        <label>2</label>
    </ligand>
</feature>
<dbReference type="Pfam" id="PF07478">
    <property type="entry name" value="Dala_Dala_lig_C"/>
    <property type="match status" value="1"/>
</dbReference>
<dbReference type="SMR" id="A0A1I7N1G1"/>
<dbReference type="NCBIfam" id="NF002527">
    <property type="entry name" value="PRK01966.1-3"/>
    <property type="match status" value="1"/>
</dbReference>
<dbReference type="UniPathway" id="UPA00219"/>
<evidence type="ECO:0000256" key="12">
    <source>
        <dbReference type="ARBA" id="ARBA00047614"/>
    </source>
</evidence>
<dbReference type="PANTHER" id="PTHR23132">
    <property type="entry name" value="D-ALANINE--D-ALANINE LIGASE"/>
    <property type="match status" value="1"/>
</dbReference>
<dbReference type="GO" id="GO:0071555">
    <property type="term" value="P:cell wall organization"/>
    <property type="evidence" value="ECO:0007669"/>
    <property type="project" value="UniProtKB-KW"/>
</dbReference>
<comment type="function">
    <text evidence="13">Cell wall formation.</text>
</comment>
<dbReference type="STRING" id="1393122.SAMN05660895_0339"/>
<dbReference type="PROSITE" id="PS00844">
    <property type="entry name" value="DALA_DALA_LIGASE_2"/>
    <property type="match status" value="1"/>
</dbReference>
<evidence type="ECO:0000313" key="19">
    <source>
        <dbReference type="Proteomes" id="UP000199537"/>
    </source>
</evidence>
<dbReference type="AlphaFoldDB" id="A0A1I7N1G1"/>